<protein>
    <recommendedName>
        <fullName evidence="4">DUF659 domain-containing protein</fullName>
    </recommendedName>
</protein>
<dbReference type="AlphaFoldDB" id="A0A8H5FMQ6"/>
<organism evidence="2 3">
    <name type="scientific">Tetrapyrgos nigripes</name>
    <dbReference type="NCBI Taxonomy" id="182062"/>
    <lineage>
        <taxon>Eukaryota</taxon>
        <taxon>Fungi</taxon>
        <taxon>Dikarya</taxon>
        <taxon>Basidiomycota</taxon>
        <taxon>Agaricomycotina</taxon>
        <taxon>Agaricomycetes</taxon>
        <taxon>Agaricomycetidae</taxon>
        <taxon>Agaricales</taxon>
        <taxon>Marasmiineae</taxon>
        <taxon>Marasmiaceae</taxon>
        <taxon>Tetrapyrgos</taxon>
    </lineage>
</organism>
<evidence type="ECO:0000256" key="1">
    <source>
        <dbReference type="SAM" id="MobiDB-lite"/>
    </source>
</evidence>
<evidence type="ECO:0000313" key="2">
    <source>
        <dbReference type="EMBL" id="KAF5342865.1"/>
    </source>
</evidence>
<feature type="compositionally biased region" description="Polar residues" evidence="1">
    <location>
        <begin position="307"/>
        <end position="317"/>
    </location>
</feature>
<name>A0A8H5FMQ6_9AGAR</name>
<comment type="caution">
    <text evidence="2">The sequence shown here is derived from an EMBL/GenBank/DDBJ whole genome shotgun (WGS) entry which is preliminary data.</text>
</comment>
<evidence type="ECO:0008006" key="4">
    <source>
        <dbReference type="Google" id="ProtNLM"/>
    </source>
</evidence>
<feature type="compositionally biased region" description="Basic and acidic residues" evidence="1">
    <location>
        <begin position="322"/>
        <end position="331"/>
    </location>
</feature>
<accession>A0A8H5FMQ6</accession>
<keyword evidence="3" id="KW-1185">Reference proteome</keyword>
<dbReference type="Proteomes" id="UP000559256">
    <property type="component" value="Unassembled WGS sequence"/>
</dbReference>
<gene>
    <name evidence="2" type="ORF">D9758_016100</name>
</gene>
<feature type="region of interest" description="Disordered" evidence="1">
    <location>
        <begin position="284"/>
        <end position="346"/>
    </location>
</feature>
<evidence type="ECO:0000313" key="3">
    <source>
        <dbReference type="Proteomes" id="UP000559256"/>
    </source>
</evidence>
<dbReference type="SUPFAM" id="SSF53098">
    <property type="entry name" value="Ribonuclease H-like"/>
    <property type="match status" value="1"/>
</dbReference>
<dbReference type="InterPro" id="IPR012337">
    <property type="entry name" value="RNaseH-like_sf"/>
</dbReference>
<reference evidence="2 3" key="1">
    <citation type="journal article" date="2020" name="ISME J.">
        <title>Uncovering the hidden diversity of litter-decomposition mechanisms in mushroom-forming fungi.</title>
        <authorList>
            <person name="Floudas D."/>
            <person name="Bentzer J."/>
            <person name="Ahren D."/>
            <person name="Johansson T."/>
            <person name="Persson P."/>
            <person name="Tunlid A."/>
        </authorList>
    </citation>
    <scope>NUCLEOTIDE SEQUENCE [LARGE SCALE GENOMIC DNA]</scope>
    <source>
        <strain evidence="2 3">CBS 291.85</strain>
    </source>
</reference>
<sequence>MEFPRQCVTPELDPWALKLVYADFQLDIVFDGATLLVSETGNKSAKCDRCDQVIVGKHKFVKSSRSRDAPSRRVCTACYNHYIGKSKSASLEPPLRNEINRNVNMAQRGELEGIVRAVPDKCTMPPPPPRQSSNPHQISVPLQGLTLKSFKGLIPLNFRVKDLGRWISGLRRIVEVADDVPTCLLRPSTASTYMSVSTNPLWAFFHKGERKNSTQHETWCKACVKHYQDLGAHTLEESIRNEDEATKYQRREQAFIDACTVAGALRGEKTVFITHILGKRRSKTCQPCPYASEEAREEAQRQRDSENNSASSKPKTTATKRKISELDKNDMEPSQDTSSSEHKKLKQPKLRVFNALDMPFSKTEAEVVKAQALRAVVSSKSKEGLFEDPEMLKLIKLLRKDAMDIMPTARQIGGRLLDEAAAKVEVKLEDLLKGEDLGIATDQWKNIWKESIAGVCVNVNYTSYTVELSEVTAMNKDGEAQCAEFERLVDTIERRFECTVIYLVTDADGGSKKGRMVLGKRHPYLVLPSCWAHQFQLQLGDYFKVYKFGALIAEEATFLIRWINSHGKVRKIFDAAQEWIAKDQNIQRIVILSYLIANLTRWTTHYVAFFRLRDLKAPLQLAVMQSRNAILTAQVGAAKSTEKDRLEAEANRACNLIADGWNRLYSFWAGLETVISDIEPICYGTNINQKDSTRPDQYLHFVDHPEPELSVTMVERIEKRWKDCDQPVFLAALILNPFEGLSAFGPRAGLNHFNVTNMIVWLYRRINLRPDNTDTAEDRKIKEKSVSSAMFQYLAMTRPFKDFQSAREDFEGTMIFKIVVNSVGCERLFSDTKFRQSPRRNRLGLKKLQKLHMVGADIRMSNQEQGLIKPRGKRQNHKQESINKLLSVPRYRDLLEDMNDEDETE</sequence>
<feature type="compositionally biased region" description="Basic and acidic residues" evidence="1">
    <location>
        <begin position="293"/>
        <end position="306"/>
    </location>
</feature>
<dbReference type="OrthoDB" id="2423954at2759"/>
<proteinExistence type="predicted"/>
<dbReference type="EMBL" id="JAACJM010000154">
    <property type="protein sequence ID" value="KAF5342865.1"/>
    <property type="molecule type" value="Genomic_DNA"/>
</dbReference>